<evidence type="ECO:0000313" key="2">
    <source>
        <dbReference type="Proteomes" id="UP000828390"/>
    </source>
</evidence>
<name>A0A9D4F0H8_DREPO</name>
<proteinExistence type="predicted"/>
<accession>A0A9D4F0H8</accession>
<dbReference type="Proteomes" id="UP000828390">
    <property type="component" value="Unassembled WGS sequence"/>
</dbReference>
<organism evidence="1 2">
    <name type="scientific">Dreissena polymorpha</name>
    <name type="common">Zebra mussel</name>
    <name type="synonym">Mytilus polymorpha</name>
    <dbReference type="NCBI Taxonomy" id="45954"/>
    <lineage>
        <taxon>Eukaryota</taxon>
        <taxon>Metazoa</taxon>
        <taxon>Spiralia</taxon>
        <taxon>Lophotrochozoa</taxon>
        <taxon>Mollusca</taxon>
        <taxon>Bivalvia</taxon>
        <taxon>Autobranchia</taxon>
        <taxon>Heteroconchia</taxon>
        <taxon>Euheterodonta</taxon>
        <taxon>Imparidentia</taxon>
        <taxon>Neoheterodontei</taxon>
        <taxon>Myida</taxon>
        <taxon>Dreissenoidea</taxon>
        <taxon>Dreissenidae</taxon>
        <taxon>Dreissena</taxon>
    </lineage>
</organism>
<keyword evidence="2" id="KW-1185">Reference proteome</keyword>
<comment type="caution">
    <text evidence="1">The sequence shown here is derived from an EMBL/GenBank/DDBJ whole genome shotgun (WGS) entry which is preliminary data.</text>
</comment>
<gene>
    <name evidence="1" type="ORF">DPMN_168360</name>
</gene>
<dbReference type="EMBL" id="JAIWYP010000008">
    <property type="protein sequence ID" value="KAH3790165.1"/>
    <property type="molecule type" value="Genomic_DNA"/>
</dbReference>
<reference evidence="1" key="1">
    <citation type="journal article" date="2019" name="bioRxiv">
        <title>The Genome of the Zebra Mussel, Dreissena polymorpha: A Resource for Invasive Species Research.</title>
        <authorList>
            <person name="McCartney M.A."/>
            <person name="Auch B."/>
            <person name="Kono T."/>
            <person name="Mallez S."/>
            <person name="Zhang Y."/>
            <person name="Obille A."/>
            <person name="Becker A."/>
            <person name="Abrahante J.E."/>
            <person name="Garbe J."/>
            <person name="Badalamenti J.P."/>
            <person name="Herman A."/>
            <person name="Mangelson H."/>
            <person name="Liachko I."/>
            <person name="Sullivan S."/>
            <person name="Sone E.D."/>
            <person name="Koren S."/>
            <person name="Silverstein K.A.T."/>
            <person name="Beckman K.B."/>
            <person name="Gohl D.M."/>
        </authorList>
    </citation>
    <scope>NUCLEOTIDE SEQUENCE</scope>
    <source>
        <strain evidence="1">Duluth1</strain>
        <tissue evidence="1">Whole animal</tissue>
    </source>
</reference>
<dbReference type="AlphaFoldDB" id="A0A9D4F0H8"/>
<reference evidence="1" key="2">
    <citation type="submission" date="2020-11" db="EMBL/GenBank/DDBJ databases">
        <authorList>
            <person name="McCartney M.A."/>
            <person name="Auch B."/>
            <person name="Kono T."/>
            <person name="Mallez S."/>
            <person name="Becker A."/>
            <person name="Gohl D.M."/>
            <person name="Silverstein K.A.T."/>
            <person name="Koren S."/>
            <person name="Bechman K.B."/>
            <person name="Herman A."/>
            <person name="Abrahante J.E."/>
            <person name="Garbe J."/>
        </authorList>
    </citation>
    <scope>NUCLEOTIDE SEQUENCE</scope>
    <source>
        <strain evidence="1">Duluth1</strain>
        <tissue evidence="1">Whole animal</tissue>
    </source>
</reference>
<evidence type="ECO:0000313" key="1">
    <source>
        <dbReference type="EMBL" id="KAH3790165.1"/>
    </source>
</evidence>
<protein>
    <submittedName>
        <fullName evidence="1">Uncharacterized protein</fullName>
    </submittedName>
</protein>
<sequence>MFHTHKIVFGKLKKFIPTVRSLGCQDILFSLASLARFWLNLALWSSLYGGVPFGSTNCLLSTSFWIGVASKW</sequence>